<dbReference type="Proteomes" id="UP000434101">
    <property type="component" value="Unassembled WGS sequence"/>
</dbReference>
<organism evidence="5 6">
    <name type="scientific">Natronorubrum halalkaliphilum</name>
    <dbReference type="NCBI Taxonomy" id="2691917"/>
    <lineage>
        <taxon>Archaea</taxon>
        <taxon>Methanobacteriati</taxon>
        <taxon>Methanobacteriota</taxon>
        <taxon>Stenosarchaea group</taxon>
        <taxon>Halobacteria</taxon>
        <taxon>Halobacteriales</taxon>
        <taxon>Natrialbaceae</taxon>
        <taxon>Natronorubrum</taxon>
    </lineage>
</organism>
<sequence length="488" mass="51623">MSETSRQARWQAALVVALTSCLLAVGLGVPALFFLAIVALGFVLVGQASLTPDIERVVDAGGEATESERGAETESESNSESESETATATDAPVRLERTLEETRVRPGQSVTVTLSVTNEGSRVVPDVRIVDEPPADVPVTNGSPAFATAVSPGETVSHEYTLTPPRGEYEFGTATVRLRSLPATAVATAERVPAGDTEFACETLLDAFPFQDRTIQFVGQTPTDDGGSGTEFFSTREYRRGDPINRIDWHRFARTGDLATVEYREERSVTIVFVIDDRREHHRGVPGGGPDSFDFTLYAASRGVVASIEDGNRTGLATLSGDAWIEPGAGSEVRRRADSVLEDAAADSGTAADRSHPVADGGESGHANRTTSGNTLDDDSLAADLERRLPRRAQVAFCTPLLDDEAVDIVETLRTRGRAVTVISPDVTDGTETTAPSAGARIAGLRRANRIDALRGLGATVVDWTLAEPISVALAKSFRAGGAGGGSR</sequence>
<evidence type="ECO:0000313" key="6">
    <source>
        <dbReference type="Proteomes" id="UP000434101"/>
    </source>
</evidence>
<gene>
    <name evidence="5" type="ORF">GS429_04680</name>
</gene>
<evidence type="ECO:0000259" key="4">
    <source>
        <dbReference type="Pfam" id="PF10633"/>
    </source>
</evidence>
<proteinExistence type="predicted"/>
<dbReference type="InterPro" id="IPR002881">
    <property type="entry name" value="DUF58"/>
</dbReference>
<dbReference type="InterPro" id="IPR018905">
    <property type="entry name" value="A-galactase_NEW3"/>
</dbReference>
<keyword evidence="2" id="KW-0472">Membrane</keyword>
<protein>
    <submittedName>
        <fullName evidence="5">DUF58 domain-containing protein</fullName>
    </submittedName>
</protein>
<evidence type="ECO:0000256" key="1">
    <source>
        <dbReference type="SAM" id="MobiDB-lite"/>
    </source>
</evidence>
<feature type="domain" description="Alpha-galactosidase NEW3" evidence="4">
    <location>
        <begin position="105"/>
        <end position="167"/>
    </location>
</feature>
<dbReference type="Pfam" id="PF10633">
    <property type="entry name" value="NPCBM_assoc"/>
    <property type="match status" value="1"/>
</dbReference>
<feature type="region of interest" description="Disordered" evidence="1">
    <location>
        <begin position="345"/>
        <end position="378"/>
    </location>
</feature>
<keyword evidence="2" id="KW-1133">Transmembrane helix</keyword>
<dbReference type="Pfam" id="PF01882">
    <property type="entry name" value="DUF58"/>
    <property type="match status" value="1"/>
</dbReference>
<feature type="transmembrane region" description="Helical" evidence="2">
    <location>
        <begin position="12"/>
        <end position="45"/>
    </location>
</feature>
<feature type="domain" description="DUF58" evidence="3">
    <location>
        <begin position="235"/>
        <end position="440"/>
    </location>
</feature>
<dbReference type="PANTHER" id="PTHR33608">
    <property type="entry name" value="BLL2464 PROTEIN"/>
    <property type="match status" value="1"/>
</dbReference>
<keyword evidence="2" id="KW-0812">Transmembrane</keyword>
<keyword evidence="6" id="KW-1185">Reference proteome</keyword>
<feature type="compositionally biased region" description="Acidic residues" evidence="1">
    <location>
        <begin position="73"/>
        <end position="83"/>
    </location>
</feature>
<feature type="region of interest" description="Disordered" evidence="1">
    <location>
        <begin position="61"/>
        <end position="91"/>
    </location>
</feature>
<dbReference type="AlphaFoldDB" id="A0A6B0VII9"/>
<evidence type="ECO:0000313" key="5">
    <source>
        <dbReference type="EMBL" id="MXV61370.1"/>
    </source>
</evidence>
<dbReference type="RefSeq" id="WP_328821242.1">
    <property type="nucleotide sequence ID" value="NZ_WUYX01000019.1"/>
</dbReference>
<comment type="caution">
    <text evidence="5">The sequence shown here is derived from an EMBL/GenBank/DDBJ whole genome shotgun (WGS) entry which is preliminary data.</text>
</comment>
<evidence type="ECO:0000259" key="3">
    <source>
        <dbReference type="Pfam" id="PF01882"/>
    </source>
</evidence>
<dbReference type="PROSITE" id="PS51257">
    <property type="entry name" value="PROKAR_LIPOPROTEIN"/>
    <property type="match status" value="1"/>
</dbReference>
<accession>A0A6B0VII9</accession>
<reference evidence="5 6" key="1">
    <citation type="submission" date="2020-01" db="EMBL/GenBank/DDBJ databases">
        <title>Natronorubrum sp. JWXQ-INN 674 isolated from Inner Mongolia Autonomous Region of China.</title>
        <authorList>
            <person name="Xue Q."/>
        </authorList>
    </citation>
    <scope>NUCLEOTIDE SEQUENCE [LARGE SCALE GENOMIC DNA]</scope>
    <source>
        <strain evidence="5 6">JWXQ-INN-674</strain>
    </source>
</reference>
<dbReference type="PANTHER" id="PTHR33608:SF6">
    <property type="entry name" value="BLL2464 PROTEIN"/>
    <property type="match status" value="1"/>
</dbReference>
<dbReference type="EMBL" id="WUYX01000019">
    <property type="protein sequence ID" value="MXV61370.1"/>
    <property type="molecule type" value="Genomic_DNA"/>
</dbReference>
<name>A0A6B0VII9_9EURY</name>
<evidence type="ECO:0000256" key="2">
    <source>
        <dbReference type="SAM" id="Phobius"/>
    </source>
</evidence>